<keyword evidence="2" id="KW-1185">Reference proteome</keyword>
<dbReference type="OrthoDB" id="4171745at2"/>
<organism evidence="1 2">
    <name type="scientific">Actinomadura rudentiformis</name>
    <dbReference type="NCBI Taxonomy" id="359158"/>
    <lineage>
        <taxon>Bacteria</taxon>
        <taxon>Bacillati</taxon>
        <taxon>Actinomycetota</taxon>
        <taxon>Actinomycetes</taxon>
        <taxon>Streptosporangiales</taxon>
        <taxon>Thermomonosporaceae</taxon>
        <taxon>Actinomadura</taxon>
    </lineage>
</organism>
<evidence type="ECO:0000313" key="2">
    <source>
        <dbReference type="Proteomes" id="UP000468735"/>
    </source>
</evidence>
<sequence length="168" mass="19222">MSDLYELLITAELPADLSDAELAELRWHLGRGPEPKEFTIVTDFEVEYVGDGDPAADVADDSWKTRREPLMARRGPSDARVGGVDFSELALRQGRHPAWVLTSRQEIHGPTHWNMLIEMIRWLERRTTSPWGEEGLNFYLRHCEDTTLRAARLNGERIVSREDPGQLL</sequence>
<reference evidence="1 2" key="1">
    <citation type="submission" date="2019-09" db="EMBL/GenBank/DDBJ databases">
        <title>Actinomadura physcomitrii sp. nov., a novel actinomycete isolated from moss [Physcomitrium sphaericum (Ludw) Fuernr].</title>
        <authorList>
            <person name="Zhuang X."/>
            <person name="Liu C."/>
        </authorList>
    </citation>
    <scope>NUCLEOTIDE SEQUENCE [LARGE SCALE GENOMIC DNA]</scope>
    <source>
        <strain evidence="1 2">HMC1</strain>
    </source>
</reference>
<proteinExistence type="predicted"/>
<evidence type="ECO:0000313" key="1">
    <source>
        <dbReference type="EMBL" id="KAB2350115.1"/>
    </source>
</evidence>
<dbReference type="AlphaFoldDB" id="A0A6H9Z079"/>
<dbReference type="Proteomes" id="UP000468735">
    <property type="component" value="Unassembled WGS sequence"/>
</dbReference>
<comment type="caution">
    <text evidence="1">The sequence shown here is derived from an EMBL/GenBank/DDBJ whole genome shotgun (WGS) entry which is preliminary data.</text>
</comment>
<dbReference type="EMBL" id="WBMT01000004">
    <property type="protein sequence ID" value="KAB2350115.1"/>
    <property type="molecule type" value="Genomic_DNA"/>
</dbReference>
<protein>
    <submittedName>
        <fullName evidence="1">Uncharacterized protein</fullName>
    </submittedName>
</protein>
<gene>
    <name evidence="1" type="ORF">F8566_09925</name>
</gene>
<accession>A0A6H9Z079</accession>
<name>A0A6H9Z079_9ACTN</name>
<dbReference type="RefSeq" id="WP_151559737.1">
    <property type="nucleotide sequence ID" value="NZ_WBMT01000004.1"/>
</dbReference>